<evidence type="ECO:0000313" key="3">
    <source>
        <dbReference type="EMBL" id="OGZ54745.1"/>
    </source>
</evidence>
<feature type="transmembrane region" description="Helical" evidence="2">
    <location>
        <begin position="6"/>
        <end position="26"/>
    </location>
</feature>
<dbReference type="STRING" id="1802126.A3B25_01655"/>
<dbReference type="PANTHER" id="PTHR34573:SF1">
    <property type="entry name" value="VITAMIN K EPOXIDE REDUCTASE DOMAIN-CONTAINING PROTEIN"/>
    <property type="match status" value="1"/>
</dbReference>
<feature type="region of interest" description="Disordered" evidence="1">
    <location>
        <begin position="100"/>
        <end position="129"/>
    </location>
</feature>
<comment type="caution">
    <text evidence="3">The sequence shown here is derived from an EMBL/GenBank/DDBJ whole genome shotgun (WGS) entry which is preliminary data.</text>
</comment>
<feature type="compositionally biased region" description="Basic and acidic residues" evidence="1">
    <location>
        <begin position="106"/>
        <end position="120"/>
    </location>
</feature>
<proteinExistence type="predicted"/>
<dbReference type="Proteomes" id="UP000179106">
    <property type="component" value="Unassembled WGS sequence"/>
</dbReference>
<dbReference type="EMBL" id="MHNW01000002">
    <property type="protein sequence ID" value="OGZ54745.1"/>
    <property type="molecule type" value="Genomic_DNA"/>
</dbReference>
<evidence type="ECO:0000256" key="1">
    <source>
        <dbReference type="SAM" id="MobiDB-lite"/>
    </source>
</evidence>
<keyword evidence="2" id="KW-0812">Transmembrane</keyword>
<protein>
    <recommendedName>
        <fullName evidence="5">Thioredoxin domain-containing protein</fullName>
    </recommendedName>
</protein>
<name>A0A1G2GX07_9BACT</name>
<dbReference type="PANTHER" id="PTHR34573">
    <property type="entry name" value="VKC DOMAIN-CONTAINING PROTEIN"/>
    <property type="match status" value="1"/>
</dbReference>
<dbReference type="AlphaFoldDB" id="A0A1G2GX07"/>
<keyword evidence="2" id="KW-1133">Transmembrane helix</keyword>
<dbReference type="SUPFAM" id="SSF52833">
    <property type="entry name" value="Thioredoxin-like"/>
    <property type="match status" value="1"/>
</dbReference>
<dbReference type="InterPro" id="IPR036249">
    <property type="entry name" value="Thioredoxin-like_sf"/>
</dbReference>
<gene>
    <name evidence="3" type="ORF">A3B25_01655</name>
</gene>
<evidence type="ECO:0008006" key="5">
    <source>
        <dbReference type="Google" id="ProtNLM"/>
    </source>
</evidence>
<sequence length="129" mass="14178">MNRSLVALVIIGIVLVLGAIANFMFFPRESQSGKFDAFAQCLAENKITMYGADWCPHCQNEKKAFGDSFRFVPYVECPQDPDRCIAAGIKRYPTWIFPASPAGGPDGRRLEGEQGLEKLSSESSCALPN</sequence>
<evidence type="ECO:0000313" key="4">
    <source>
        <dbReference type="Proteomes" id="UP000179106"/>
    </source>
</evidence>
<reference evidence="3 4" key="1">
    <citation type="journal article" date="2016" name="Nat. Commun.">
        <title>Thousands of microbial genomes shed light on interconnected biogeochemical processes in an aquifer system.</title>
        <authorList>
            <person name="Anantharaman K."/>
            <person name="Brown C.T."/>
            <person name="Hug L.A."/>
            <person name="Sharon I."/>
            <person name="Castelle C.J."/>
            <person name="Probst A.J."/>
            <person name="Thomas B.C."/>
            <person name="Singh A."/>
            <person name="Wilkins M.J."/>
            <person name="Karaoz U."/>
            <person name="Brodie E.L."/>
            <person name="Williams K.H."/>
            <person name="Hubbard S.S."/>
            <person name="Banfield J.F."/>
        </authorList>
    </citation>
    <scope>NUCLEOTIDE SEQUENCE [LARGE SCALE GENOMIC DNA]</scope>
</reference>
<dbReference type="Gene3D" id="3.40.30.10">
    <property type="entry name" value="Glutaredoxin"/>
    <property type="match status" value="1"/>
</dbReference>
<evidence type="ECO:0000256" key="2">
    <source>
        <dbReference type="SAM" id="Phobius"/>
    </source>
</evidence>
<organism evidence="3 4">
    <name type="scientific">Candidatus Ryanbacteria bacterium RIFCSPLOWO2_01_FULL_48_26</name>
    <dbReference type="NCBI Taxonomy" id="1802126"/>
    <lineage>
        <taxon>Bacteria</taxon>
        <taxon>Candidatus Ryaniibacteriota</taxon>
    </lineage>
</organism>
<accession>A0A1G2GX07</accession>
<keyword evidence="2" id="KW-0472">Membrane</keyword>